<dbReference type="PANTHER" id="PTHR34501:SF9">
    <property type="entry name" value="MAJOR OUTER MEMBRANE PROTEIN P.IA"/>
    <property type="match status" value="1"/>
</dbReference>
<evidence type="ECO:0000256" key="11">
    <source>
        <dbReference type="SAM" id="SignalP"/>
    </source>
</evidence>
<dbReference type="InterPro" id="IPR033900">
    <property type="entry name" value="Gram_neg_porin_domain"/>
</dbReference>
<dbReference type="AlphaFoldDB" id="A0A6J5D8E2"/>
<accession>A0A6J5D8E2</accession>
<evidence type="ECO:0000256" key="4">
    <source>
        <dbReference type="ARBA" id="ARBA00022452"/>
    </source>
</evidence>
<evidence type="ECO:0000256" key="7">
    <source>
        <dbReference type="ARBA" id="ARBA00023065"/>
    </source>
</evidence>
<protein>
    <submittedName>
        <fullName evidence="13">Outer membrane porin protein</fullName>
    </submittedName>
</protein>
<keyword evidence="8" id="KW-0626">Porin</keyword>
<keyword evidence="7" id="KW-0406">Ion transport</keyword>
<keyword evidence="6 11" id="KW-0732">Signal</keyword>
<dbReference type="GO" id="GO:0015288">
    <property type="term" value="F:porin activity"/>
    <property type="evidence" value="ECO:0007669"/>
    <property type="project" value="UniProtKB-KW"/>
</dbReference>
<evidence type="ECO:0000256" key="2">
    <source>
        <dbReference type="ARBA" id="ARBA00011233"/>
    </source>
</evidence>
<feature type="domain" description="Porin" evidence="12">
    <location>
        <begin position="7"/>
        <end position="349"/>
    </location>
</feature>
<keyword evidence="3" id="KW-0813">Transport</keyword>
<dbReference type="InterPro" id="IPR001702">
    <property type="entry name" value="Porin_Gram-ve"/>
</dbReference>
<dbReference type="SUPFAM" id="SSF56935">
    <property type="entry name" value="Porins"/>
    <property type="match status" value="1"/>
</dbReference>
<gene>
    <name evidence="13" type="ORF">LMG29542_01066</name>
</gene>
<sequence>MNKGLVTAALMASVASAAHAQSSVTLYGIIDAGLIYTNNVAKAGAHGPLFQATSGEINGSRFGVRGSEDLGGGLKAIFVLENGFNVQNGKLGQDNKFFGRQAFVGLSSERFGTVTLGRQYDSNTDFVLPLSAVAGTFGDTGFAHPFDNDNLNHGFRINNAVKYASPGFGGFKFGGLYAFSNNQDFALNRAYSFGASYNYGAFNIGAGYLQINGSNGTNTAGVIDTAESPSNGTGGFVLGSDVQRTATAGMNYTYGPATVGFVYSHSQFQGTKSFGSDNGTVRFDNYELNGKYAVTPAITVGAAYVHTDGHVTQSSTFGADPKWNQVNLQAVYAFSKRTDVYVEAMAQHVSGHNFVAFINNSGGPSSTGNQIVTAVGLRTRF</sequence>
<keyword evidence="4" id="KW-1134">Transmembrane beta strand</keyword>
<keyword evidence="9" id="KW-0472">Membrane</keyword>
<evidence type="ECO:0000259" key="12">
    <source>
        <dbReference type="Pfam" id="PF13609"/>
    </source>
</evidence>
<dbReference type="PANTHER" id="PTHR34501">
    <property type="entry name" value="PROTEIN YDDL-RELATED"/>
    <property type="match status" value="1"/>
</dbReference>
<feature type="signal peptide" evidence="11">
    <location>
        <begin position="1"/>
        <end position="20"/>
    </location>
</feature>
<evidence type="ECO:0000256" key="8">
    <source>
        <dbReference type="ARBA" id="ARBA00023114"/>
    </source>
</evidence>
<dbReference type="GO" id="GO:0046930">
    <property type="term" value="C:pore complex"/>
    <property type="evidence" value="ECO:0007669"/>
    <property type="project" value="UniProtKB-KW"/>
</dbReference>
<dbReference type="GO" id="GO:0009279">
    <property type="term" value="C:cell outer membrane"/>
    <property type="evidence" value="ECO:0007669"/>
    <property type="project" value="UniProtKB-SubCell"/>
</dbReference>
<evidence type="ECO:0000256" key="5">
    <source>
        <dbReference type="ARBA" id="ARBA00022692"/>
    </source>
</evidence>
<dbReference type="Pfam" id="PF13609">
    <property type="entry name" value="Porin_4"/>
    <property type="match status" value="1"/>
</dbReference>
<evidence type="ECO:0000256" key="3">
    <source>
        <dbReference type="ARBA" id="ARBA00022448"/>
    </source>
</evidence>
<dbReference type="InterPro" id="IPR050298">
    <property type="entry name" value="Gram-neg_bact_OMP"/>
</dbReference>
<feature type="chain" id="PRO_5026922607" evidence="11">
    <location>
        <begin position="21"/>
        <end position="381"/>
    </location>
</feature>
<keyword evidence="5" id="KW-0812">Transmembrane</keyword>
<evidence type="ECO:0000256" key="6">
    <source>
        <dbReference type="ARBA" id="ARBA00022729"/>
    </source>
</evidence>
<dbReference type="PRINTS" id="PR00182">
    <property type="entry name" value="ECOLNEIPORIN"/>
</dbReference>
<evidence type="ECO:0000256" key="9">
    <source>
        <dbReference type="ARBA" id="ARBA00023136"/>
    </source>
</evidence>
<reference evidence="13 14" key="1">
    <citation type="submission" date="2020-04" db="EMBL/GenBank/DDBJ databases">
        <authorList>
            <person name="De Canck E."/>
        </authorList>
    </citation>
    <scope>NUCLEOTIDE SEQUENCE [LARGE SCALE GENOMIC DNA]</scope>
    <source>
        <strain evidence="13 14">LMG 29542</strain>
    </source>
</reference>
<dbReference type="GO" id="GO:0034220">
    <property type="term" value="P:monoatomic ion transmembrane transport"/>
    <property type="evidence" value="ECO:0007669"/>
    <property type="project" value="InterPro"/>
</dbReference>
<organism evidence="13 14">
    <name type="scientific">Paraburkholderia humisilvae</name>
    <dbReference type="NCBI Taxonomy" id="627669"/>
    <lineage>
        <taxon>Bacteria</taxon>
        <taxon>Pseudomonadati</taxon>
        <taxon>Pseudomonadota</taxon>
        <taxon>Betaproteobacteria</taxon>
        <taxon>Burkholderiales</taxon>
        <taxon>Burkholderiaceae</taxon>
        <taxon>Paraburkholderia</taxon>
    </lineage>
</organism>
<dbReference type="InterPro" id="IPR023614">
    <property type="entry name" value="Porin_dom_sf"/>
</dbReference>
<evidence type="ECO:0000313" key="13">
    <source>
        <dbReference type="EMBL" id="CAB3749671.1"/>
    </source>
</evidence>
<keyword evidence="10" id="KW-0998">Cell outer membrane</keyword>
<comment type="subunit">
    <text evidence="2">Homotrimer.</text>
</comment>
<dbReference type="Gene3D" id="2.40.160.10">
    <property type="entry name" value="Porin"/>
    <property type="match status" value="1"/>
</dbReference>
<dbReference type="Proteomes" id="UP000494363">
    <property type="component" value="Unassembled WGS sequence"/>
</dbReference>
<evidence type="ECO:0000313" key="14">
    <source>
        <dbReference type="Proteomes" id="UP000494363"/>
    </source>
</evidence>
<dbReference type="PRINTS" id="PR00184">
    <property type="entry name" value="NEISSPPORIN"/>
</dbReference>
<dbReference type="InterPro" id="IPR002299">
    <property type="entry name" value="Porin_Neis"/>
</dbReference>
<comment type="subcellular location">
    <subcellularLocation>
        <location evidence="1">Cell outer membrane</location>
        <topology evidence="1">Multi-pass membrane protein</topology>
    </subcellularLocation>
</comment>
<keyword evidence="14" id="KW-1185">Reference proteome</keyword>
<proteinExistence type="predicted"/>
<dbReference type="EMBL" id="CADIKH010000004">
    <property type="protein sequence ID" value="CAB3749671.1"/>
    <property type="molecule type" value="Genomic_DNA"/>
</dbReference>
<evidence type="ECO:0000256" key="1">
    <source>
        <dbReference type="ARBA" id="ARBA00004571"/>
    </source>
</evidence>
<evidence type="ECO:0000256" key="10">
    <source>
        <dbReference type="ARBA" id="ARBA00023237"/>
    </source>
</evidence>
<dbReference type="CDD" id="cd00342">
    <property type="entry name" value="gram_neg_porins"/>
    <property type="match status" value="1"/>
</dbReference>
<name>A0A6J5D8E2_9BURK</name>